<name>A0A699WV18_TANCI</name>
<dbReference type="AlphaFoldDB" id="A0A699WV18"/>
<comment type="caution">
    <text evidence="1">The sequence shown here is derived from an EMBL/GenBank/DDBJ whole genome shotgun (WGS) entry which is preliminary data.</text>
</comment>
<proteinExistence type="predicted"/>
<dbReference type="EMBL" id="BKCJ011768503">
    <property type="protein sequence ID" value="GFD51307.1"/>
    <property type="molecule type" value="Genomic_DNA"/>
</dbReference>
<organism evidence="1">
    <name type="scientific">Tanacetum cinerariifolium</name>
    <name type="common">Dalmatian daisy</name>
    <name type="synonym">Chrysanthemum cinerariifolium</name>
    <dbReference type="NCBI Taxonomy" id="118510"/>
    <lineage>
        <taxon>Eukaryota</taxon>
        <taxon>Viridiplantae</taxon>
        <taxon>Streptophyta</taxon>
        <taxon>Embryophyta</taxon>
        <taxon>Tracheophyta</taxon>
        <taxon>Spermatophyta</taxon>
        <taxon>Magnoliopsida</taxon>
        <taxon>eudicotyledons</taxon>
        <taxon>Gunneridae</taxon>
        <taxon>Pentapetalae</taxon>
        <taxon>asterids</taxon>
        <taxon>campanulids</taxon>
        <taxon>Asterales</taxon>
        <taxon>Asteraceae</taxon>
        <taxon>Asteroideae</taxon>
        <taxon>Anthemideae</taxon>
        <taxon>Anthemidinae</taxon>
        <taxon>Tanacetum</taxon>
    </lineage>
</organism>
<protein>
    <submittedName>
        <fullName evidence="1">Uncharacterized protein</fullName>
    </submittedName>
</protein>
<evidence type="ECO:0000313" key="1">
    <source>
        <dbReference type="EMBL" id="GFD51307.1"/>
    </source>
</evidence>
<sequence length="114" mass="12633">GRKPVNFGDTRGANLSDHIFSILNEKCPPSDLSTGAGCCGGDGEERLWGSFYTNALVEGDPAWRVDLREAWIRPVEACWASEGIRVVLMQLAADTLRAYTRYSKKYNCYDVPGE</sequence>
<gene>
    <name evidence="1" type="ORF">Tci_923276</name>
</gene>
<reference evidence="1" key="1">
    <citation type="journal article" date="2019" name="Sci. Rep.">
        <title>Draft genome of Tanacetum cinerariifolium, the natural source of mosquito coil.</title>
        <authorList>
            <person name="Yamashiro T."/>
            <person name="Shiraishi A."/>
            <person name="Satake H."/>
            <person name="Nakayama K."/>
        </authorList>
    </citation>
    <scope>NUCLEOTIDE SEQUENCE</scope>
</reference>
<feature type="non-terminal residue" evidence="1">
    <location>
        <position position="1"/>
    </location>
</feature>
<feature type="non-terminal residue" evidence="1">
    <location>
        <position position="114"/>
    </location>
</feature>
<accession>A0A699WV18</accession>